<gene>
    <name evidence="1" type="ORF">OVA965_LOCUS44131</name>
    <name evidence="2" type="ORF">TMI583_LOCUS46745</name>
</gene>
<sequence>MASAAVPAAVSKKIVWSWQSNSDPWNEDVKEEWQRYPDLT</sequence>
<evidence type="ECO:0000313" key="3">
    <source>
        <dbReference type="Proteomes" id="UP000677228"/>
    </source>
</evidence>
<dbReference type="AlphaFoldDB" id="A0A8S2G6D6"/>
<dbReference type="EMBL" id="CAJNOK010061464">
    <property type="protein sequence ID" value="CAF1638356.1"/>
    <property type="molecule type" value="Genomic_DNA"/>
</dbReference>
<feature type="non-terminal residue" evidence="1">
    <location>
        <position position="40"/>
    </location>
</feature>
<reference evidence="1" key="1">
    <citation type="submission" date="2021-02" db="EMBL/GenBank/DDBJ databases">
        <authorList>
            <person name="Nowell W R."/>
        </authorList>
    </citation>
    <scope>NUCLEOTIDE SEQUENCE</scope>
</reference>
<dbReference type="Proteomes" id="UP000677228">
    <property type="component" value="Unassembled WGS sequence"/>
</dbReference>
<comment type="caution">
    <text evidence="1">The sequence shown here is derived from an EMBL/GenBank/DDBJ whole genome shotgun (WGS) entry which is preliminary data.</text>
</comment>
<organism evidence="1 3">
    <name type="scientific">Didymodactylos carnosus</name>
    <dbReference type="NCBI Taxonomy" id="1234261"/>
    <lineage>
        <taxon>Eukaryota</taxon>
        <taxon>Metazoa</taxon>
        <taxon>Spiralia</taxon>
        <taxon>Gnathifera</taxon>
        <taxon>Rotifera</taxon>
        <taxon>Eurotatoria</taxon>
        <taxon>Bdelloidea</taxon>
        <taxon>Philodinida</taxon>
        <taxon>Philodinidae</taxon>
        <taxon>Didymodactylos</taxon>
    </lineage>
</organism>
<protein>
    <submittedName>
        <fullName evidence="1">Uncharacterized protein</fullName>
    </submittedName>
</protein>
<accession>A0A8S2G6D6</accession>
<name>A0A8S2G6D6_9BILA</name>
<evidence type="ECO:0000313" key="2">
    <source>
        <dbReference type="EMBL" id="CAF4472058.1"/>
    </source>
</evidence>
<dbReference type="Proteomes" id="UP000682733">
    <property type="component" value="Unassembled WGS sequence"/>
</dbReference>
<evidence type="ECO:0000313" key="1">
    <source>
        <dbReference type="EMBL" id="CAF1638356.1"/>
    </source>
</evidence>
<proteinExistence type="predicted"/>
<dbReference type="EMBL" id="CAJOBA010088023">
    <property type="protein sequence ID" value="CAF4472058.1"/>
    <property type="molecule type" value="Genomic_DNA"/>
</dbReference>